<evidence type="ECO:0000313" key="1">
    <source>
        <dbReference type="EMBL" id="QJX80653.1"/>
    </source>
</evidence>
<dbReference type="Proteomes" id="UP000501076">
    <property type="component" value="Plasmid pFDU301A"/>
</dbReference>
<gene>
    <name evidence="1" type="ORF">FDZ14_31680</name>
</gene>
<accession>A0A6M6E0P6</accession>
<geneLocation type="plasmid" evidence="2">
    <name>pfdu301a</name>
</geneLocation>
<name>A0A6M6E0P6_PRIMG</name>
<keyword evidence="1" id="KW-0614">Plasmid</keyword>
<sequence>MELKRLYYDNKVRTRYILPQKSIAEGLNLKYDDTYLNYYNNICPRCREEMTIKNGNVKNIGAIGAGILQTTGFYYPYAVCKECSVDMEKSSRKQNEEKSSEIEEYVGKVIPHLAP</sequence>
<dbReference type="RefSeq" id="WP_171778648.1">
    <property type="nucleotide sequence ID" value="NZ_CP045273.1"/>
</dbReference>
<organism evidence="1 2">
    <name type="scientific">Priestia megaterium</name>
    <name type="common">Bacillus megaterium</name>
    <dbReference type="NCBI Taxonomy" id="1404"/>
    <lineage>
        <taxon>Bacteria</taxon>
        <taxon>Bacillati</taxon>
        <taxon>Bacillota</taxon>
        <taxon>Bacilli</taxon>
        <taxon>Bacillales</taxon>
        <taxon>Bacillaceae</taxon>
        <taxon>Priestia</taxon>
    </lineage>
</organism>
<proteinExistence type="predicted"/>
<reference evidence="1 2" key="1">
    <citation type="submission" date="2019-10" db="EMBL/GenBank/DDBJ databases">
        <title>Complete genome sequences for adaption low water activity.</title>
        <authorList>
            <person name="Zhao L."/>
            <person name="Zhong J."/>
        </authorList>
    </citation>
    <scope>NUCLEOTIDE SEQUENCE [LARGE SCALE GENOMIC DNA]</scope>
    <source>
        <strain evidence="1 2">FDU301</strain>
        <plasmid evidence="2">pfdu301a</plasmid>
    </source>
</reference>
<dbReference type="AlphaFoldDB" id="A0A6M6E0P6"/>
<dbReference type="EMBL" id="CP045273">
    <property type="protein sequence ID" value="QJX80653.1"/>
    <property type="molecule type" value="Genomic_DNA"/>
</dbReference>
<evidence type="ECO:0000313" key="2">
    <source>
        <dbReference type="Proteomes" id="UP000501076"/>
    </source>
</evidence>
<protein>
    <submittedName>
        <fullName evidence="1">Uncharacterized protein</fullName>
    </submittedName>
</protein>